<accession>A0A7C3RHN0</accession>
<dbReference type="Pfam" id="PF02593">
    <property type="entry name" value="DUF166"/>
    <property type="match status" value="1"/>
</dbReference>
<dbReference type="InterPro" id="IPR003745">
    <property type="entry name" value="DUF166"/>
</dbReference>
<proteinExistence type="predicted"/>
<name>A0A7C3RHN0_ARCFL</name>
<protein>
    <recommendedName>
        <fullName evidence="2">Thymidylate synthase</fullName>
    </recommendedName>
</protein>
<organism evidence="1">
    <name type="scientific">Archaeoglobus fulgidus</name>
    <dbReference type="NCBI Taxonomy" id="2234"/>
    <lineage>
        <taxon>Archaea</taxon>
        <taxon>Methanobacteriati</taxon>
        <taxon>Methanobacteriota</taxon>
        <taxon>Archaeoglobi</taxon>
        <taxon>Archaeoglobales</taxon>
        <taxon>Archaeoglobaceae</taxon>
        <taxon>Archaeoglobus</taxon>
    </lineage>
</organism>
<gene>
    <name evidence="1" type="ORF">ENW66_05480</name>
</gene>
<dbReference type="AlphaFoldDB" id="A0A7C3RHN0"/>
<sequence length="280" mass="31740">MFRSDLKLIVFQHGFFGERFVANLMNYPNSCPSYGACGIDGCTQCKEGLYNFSRNLIAVFSMPDPKTMPDFIENAEDFLPKVIPEADIAVAINLHPDVLAVLPEKLSGKVRALIVPVEEPRWCSPGLARQIKERCDELGIEFSAPKPFCNLRPGKEHPVINRMIEEMRIGYPEFEIELLEDGRAYVRISRSQPCGCAYYIGVKLRGFDFSEVKEGRMRELWNVVAEAHHSYPCTASMERDNEYDETLLHIGGYIARHAVDKALGYEGDEDIPDHIKHVVL</sequence>
<reference evidence="1" key="1">
    <citation type="journal article" date="2020" name="mSystems">
        <title>Genome- and Community-Level Interaction Insights into Carbon Utilization and Element Cycling Functions of Hydrothermarchaeota in Hydrothermal Sediment.</title>
        <authorList>
            <person name="Zhou Z."/>
            <person name="Liu Y."/>
            <person name="Xu W."/>
            <person name="Pan J."/>
            <person name="Luo Z.H."/>
            <person name="Li M."/>
        </authorList>
    </citation>
    <scope>NUCLEOTIDE SEQUENCE [LARGE SCALE GENOMIC DNA]</scope>
    <source>
        <strain evidence="1">SpSt-87</strain>
    </source>
</reference>
<comment type="caution">
    <text evidence="1">The sequence shown here is derived from an EMBL/GenBank/DDBJ whole genome shotgun (WGS) entry which is preliminary data.</text>
</comment>
<evidence type="ECO:0000313" key="1">
    <source>
        <dbReference type="EMBL" id="HFW32386.1"/>
    </source>
</evidence>
<dbReference type="EMBL" id="DTLB01000034">
    <property type="protein sequence ID" value="HFW32386.1"/>
    <property type="molecule type" value="Genomic_DNA"/>
</dbReference>
<evidence type="ECO:0008006" key="2">
    <source>
        <dbReference type="Google" id="ProtNLM"/>
    </source>
</evidence>